<organism evidence="5 8">
    <name type="scientific">Lactiplantibacillus plantarum</name>
    <name type="common">Lactobacillus plantarum</name>
    <dbReference type="NCBI Taxonomy" id="1590"/>
    <lineage>
        <taxon>Bacteria</taxon>
        <taxon>Bacillati</taxon>
        <taxon>Bacillota</taxon>
        <taxon>Bacilli</taxon>
        <taxon>Lactobacillales</taxon>
        <taxon>Lactobacillaceae</taxon>
        <taxon>Lactiplantibacillus</taxon>
    </lineage>
</organism>
<dbReference type="RefSeq" id="WP_013355583.1">
    <property type="nucleotide sequence ID" value="NZ_BLJR01000002.1"/>
</dbReference>
<evidence type="ECO:0000313" key="7">
    <source>
        <dbReference type="Proteomes" id="UP000076872"/>
    </source>
</evidence>
<gene>
    <name evidence="5" type="ORF">Lp19_3303</name>
    <name evidence="6" type="ORF">NAB2_1553</name>
    <name evidence="4" type="ORF">Nizo2260_2942</name>
</gene>
<evidence type="ECO:0000256" key="1">
    <source>
        <dbReference type="ARBA" id="ARBA00022857"/>
    </source>
</evidence>
<evidence type="ECO:0000313" key="5">
    <source>
        <dbReference type="EMBL" id="KZU92017.1"/>
    </source>
</evidence>
<dbReference type="KEGG" id="lpb:SH83_08000"/>
<comment type="caution">
    <text evidence="5">The sequence shown here is derived from an EMBL/GenBank/DDBJ whole genome shotgun (WGS) entry which is preliminary data.</text>
</comment>
<evidence type="ECO:0000313" key="8">
    <source>
        <dbReference type="Proteomes" id="UP000076882"/>
    </source>
</evidence>
<dbReference type="PATRIC" id="fig|1590.144.peg.1663"/>
<dbReference type="Proteomes" id="UP000076989">
    <property type="component" value="Unassembled WGS sequence"/>
</dbReference>
<keyword evidence="2" id="KW-0560">Oxidoreductase</keyword>
<dbReference type="GeneID" id="77218284"/>
<dbReference type="AlphaFoldDB" id="A0A0M0CF45"/>
<dbReference type="EMBL" id="LUXM01000040">
    <property type="protein sequence ID" value="KZU92017.1"/>
    <property type="molecule type" value="Genomic_DNA"/>
</dbReference>
<dbReference type="Pfam" id="PF13460">
    <property type="entry name" value="NAD_binding_10"/>
    <property type="match status" value="1"/>
</dbReference>
<dbReference type="InterPro" id="IPR036291">
    <property type="entry name" value="NAD(P)-bd_dom_sf"/>
</dbReference>
<dbReference type="EMBL" id="LUXO01000027">
    <property type="protein sequence ID" value="KZV03051.1"/>
    <property type="molecule type" value="Genomic_DNA"/>
</dbReference>
<sequence>MNILIIGTGKLGYEVYRRVAVMPQHHVTLLDHHRHEHDVSLATQLIGDASNVDDLKRALRGIDVVFSTVGITHAAQFATALVQAMDAVGVKRLFWTTQFQINYDQISEAMYTLAHREFGFSREVETTYVAGQKAGAAVIRNSDLDYTLLACHFFKYNDEADQLIVEPAGNAVSGGPLSLFSLATLITDMLEHPQDYPQRELMISARPGEK</sequence>
<evidence type="ECO:0000259" key="3">
    <source>
        <dbReference type="Pfam" id="PF13460"/>
    </source>
</evidence>
<dbReference type="PANTHER" id="PTHR47706">
    <property type="entry name" value="NMRA-LIKE FAMILY PROTEIN"/>
    <property type="match status" value="1"/>
</dbReference>
<keyword evidence="1" id="KW-0521">NADP</keyword>
<dbReference type="InterPro" id="IPR051609">
    <property type="entry name" value="NmrA/Isoflavone_reductase-like"/>
</dbReference>
<name>A0A0M0CF45_LACPN</name>
<feature type="domain" description="NAD(P)-binding" evidence="3">
    <location>
        <begin position="7"/>
        <end position="193"/>
    </location>
</feature>
<dbReference type="InterPro" id="IPR016040">
    <property type="entry name" value="NAD(P)-bd_dom"/>
</dbReference>
<dbReference type="CDD" id="cd05267">
    <property type="entry name" value="SDR_a6"/>
    <property type="match status" value="1"/>
</dbReference>
<dbReference type="EMBL" id="LUWI01000038">
    <property type="protein sequence ID" value="KZU01514.1"/>
    <property type="molecule type" value="Genomic_DNA"/>
</dbReference>
<evidence type="ECO:0000256" key="2">
    <source>
        <dbReference type="ARBA" id="ARBA00023002"/>
    </source>
</evidence>
<dbReference type="Gene3D" id="3.40.50.720">
    <property type="entry name" value="NAD(P)-binding Rossmann-like Domain"/>
    <property type="match status" value="1"/>
</dbReference>
<proteinExistence type="predicted"/>
<dbReference type="Proteomes" id="UP000076882">
    <property type="component" value="Unassembled WGS sequence"/>
</dbReference>
<evidence type="ECO:0000313" key="9">
    <source>
        <dbReference type="Proteomes" id="UP000076989"/>
    </source>
</evidence>
<dbReference type="Proteomes" id="UP000076872">
    <property type="component" value="Unassembled WGS sequence"/>
</dbReference>
<reference evidence="7 8" key="1">
    <citation type="submission" date="2016-03" db="EMBL/GenBank/DDBJ databases">
        <title>Comparative genomics of 54 Lactobacillus plantarum strains reveals genomic uncoupling from niche constraints.</title>
        <authorList>
            <person name="Martino M.E."/>
        </authorList>
    </citation>
    <scope>NUCLEOTIDE SEQUENCE [LARGE SCALE GENOMIC DNA]</scope>
    <source>
        <strain evidence="5 8">19.1</strain>
        <strain evidence="6 7">NAB2</strain>
        <strain evidence="4 9">Nizo2260</strain>
    </source>
</reference>
<protein>
    <submittedName>
        <fullName evidence="5">Oxidoreductase</fullName>
    </submittedName>
</protein>
<accession>A0A0M0CF45</accession>
<evidence type="ECO:0000313" key="6">
    <source>
        <dbReference type="EMBL" id="KZV03051.1"/>
    </source>
</evidence>
<dbReference type="SUPFAM" id="SSF51735">
    <property type="entry name" value="NAD(P)-binding Rossmann-fold domains"/>
    <property type="match status" value="1"/>
</dbReference>
<evidence type="ECO:0000313" key="4">
    <source>
        <dbReference type="EMBL" id="KZU01514.1"/>
    </source>
</evidence>
<dbReference type="PANTHER" id="PTHR47706:SF6">
    <property type="entry name" value="NMRA-LIKE FAMILY PROTEIN (AFU_ORTHOLOGUE AFUA_6G00280)"/>
    <property type="match status" value="1"/>
</dbReference>
<dbReference type="GO" id="GO:0016491">
    <property type="term" value="F:oxidoreductase activity"/>
    <property type="evidence" value="ECO:0007669"/>
    <property type="project" value="UniProtKB-KW"/>
</dbReference>